<evidence type="ECO:0000256" key="5">
    <source>
        <dbReference type="ARBA" id="ARBA00022691"/>
    </source>
</evidence>
<dbReference type="OrthoDB" id="5479at2759"/>
<dbReference type="SUPFAM" id="SSF53335">
    <property type="entry name" value="S-adenosyl-L-methionine-dependent methyltransferases"/>
    <property type="match status" value="1"/>
</dbReference>
<feature type="binding site" evidence="7">
    <location>
        <begin position="160"/>
        <end position="161"/>
    </location>
    <ligand>
        <name>S-adenosyl-L-methionine</name>
        <dbReference type="ChEBI" id="CHEBI:59789"/>
    </ligand>
</feature>
<evidence type="ECO:0000256" key="4">
    <source>
        <dbReference type="ARBA" id="ARBA00022679"/>
    </source>
</evidence>
<feature type="binding site" evidence="7">
    <location>
        <position position="188"/>
    </location>
    <ligand>
        <name>S-adenosyl-L-methionine</name>
        <dbReference type="ChEBI" id="CHEBI:59789"/>
    </ligand>
</feature>
<keyword evidence="3 6" id="KW-0489">Methyltransferase</keyword>
<evidence type="ECO:0000313" key="8">
    <source>
        <dbReference type="EMBL" id="GJQ09604.1"/>
    </source>
</evidence>
<evidence type="ECO:0000313" key="9">
    <source>
        <dbReference type="EMBL" id="GJQ10712.1"/>
    </source>
</evidence>
<reference evidence="8" key="2">
    <citation type="submission" date="2022-01" db="EMBL/GenBank/DDBJ databases">
        <authorList>
            <person name="Hirooka S."/>
            <person name="Miyagishima S.Y."/>
        </authorList>
    </citation>
    <scope>NUCLEOTIDE SEQUENCE</scope>
    <source>
        <strain evidence="8">NBRC 102759</strain>
    </source>
</reference>
<name>A0A9C7PSS4_9RHOD</name>
<dbReference type="GO" id="GO:0032259">
    <property type="term" value="P:methylation"/>
    <property type="evidence" value="ECO:0007669"/>
    <property type="project" value="UniProtKB-KW"/>
</dbReference>
<dbReference type="InterPro" id="IPR016651">
    <property type="entry name" value="LCMT1"/>
</dbReference>
<keyword evidence="4 6" id="KW-0808">Transferase</keyword>
<dbReference type="InterPro" id="IPR029063">
    <property type="entry name" value="SAM-dependent_MTases_sf"/>
</dbReference>
<dbReference type="Gene3D" id="3.40.50.150">
    <property type="entry name" value="Vaccinia Virus protein VP39"/>
    <property type="match status" value="1"/>
</dbReference>
<protein>
    <recommendedName>
        <fullName evidence="6">Leucine carboxyl methyltransferase 1</fullName>
        <ecNumber evidence="6">2.1.1.233</ecNumber>
    </recommendedName>
</protein>
<dbReference type="EC" id="2.1.1.233" evidence="6"/>
<keyword evidence="5 6" id="KW-0949">S-adenosyl-L-methionine</keyword>
<evidence type="ECO:0000256" key="3">
    <source>
        <dbReference type="ARBA" id="ARBA00022603"/>
    </source>
</evidence>
<feature type="binding site" evidence="7">
    <location>
        <position position="85"/>
    </location>
    <ligand>
        <name>S-adenosyl-L-methionine</name>
        <dbReference type="ChEBI" id="CHEBI:59789"/>
    </ligand>
</feature>
<comment type="function">
    <text evidence="6">Methylates the carboxyl group of the C-terminal leucine residue of protein phosphatase 2A catalytic subunits to form alpha-leucine ester residues.</text>
</comment>
<dbReference type="PANTHER" id="PTHR13600:SF21">
    <property type="entry name" value="LEUCINE CARBOXYL METHYLTRANSFERASE 1"/>
    <property type="match status" value="1"/>
</dbReference>
<feature type="binding site" evidence="7">
    <location>
        <position position="58"/>
    </location>
    <ligand>
        <name>S-adenosyl-L-methionine</name>
        <dbReference type="ChEBI" id="CHEBI:59789"/>
    </ligand>
</feature>
<dbReference type="GO" id="GO:0018423">
    <property type="term" value="F:protein C-terminal leucine carboxyl O-methyltransferase activity"/>
    <property type="evidence" value="ECO:0007669"/>
    <property type="project" value="UniProtKB-EC"/>
</dbReference>
<comment type="similarity">
    <text evidence="2 6">Belongs to the methyltransferase superfamily. LCMT family.</text>
</comment>
<reference evidence="8" key="1">
    <citation type="journal article" date="2022" name="Proc. Natl. Acad. Sci. U.S.A.">
        <title>Life cycle and functional genomics of the unicellular red alga Galdieria for elucidating algal and plant evolution and industrial use.</title>
        <authorList>
            <person name="Hirooka S."/>
            <person name="Itabashi T."/>
            <person name="Ichinose T.M."/>
            <person name="Onuma R."/>
            <person name="Fujiwara T."/>
            <person name="Yamashita S."/>
            <person name="Jong L.W."/>
            <person name="Tomita R."/>
            <person name="Iwane A.H."/>
            <person name="Miyagishima S.Y."/>
        </authorList>
    </citation>
    <scope>NUCLEOTIDE SEQUENCE</scope>
    <source>
        <strain evidence="8">NBRC 102759</strain>
    </source>
</reference>
<evidence type="ECO:0000256" key="7">
    <source>
        <dbReference type="PIRSR" id="PIRSR016305-1"/>
    </source>
</evidence>
<dbReference type="EMBL" id="BQMJ01000018">
    <property type="protein sequence ID" value="GJQ10712.1"/>
    <property type="molecule type" value="Genomic_DNA"/>
</dbReference>
<accession>A0A9C7PSS4</accession>
<dbReference type="PANTHER" id="PTHR13600">
    <property type="entry name" value="LEUCINE CARBOXYL METHYLTRANSFERASE"/>
    <property type="match status" value="1"/>
</dbReference>
<evidence type="ECO:0000256" key="1">
    <source>
        <dbReference type="ARBA" id="ARBA00000724"/>
    </source>
</evidence>
<comment type="catalytic activity">
    <reaction evidence="1 6">
        <text>[phosphatase 2A protein]-C-terminal L-leucine + S-adenosyl-L-methionine = [phosphatase 2A protein]-C-terminal L-leucine methyl ester + S-adenosyl-L-homocysteine</text>
        <dbReference type="Rhea" id="RHEA:48544"/>
        <dbReference type="Rhea" id="RHEA-COMP:12134"/>
        <dbReference type="Rhea" id="RHEA-COMP:12135"/>
        <dbReference type="ChEBI" id="CHEBI:57856"/>
        <dbReference type="ChEBI" id="CHEBI:59789"/>
        <dbReference type="ChEBI" id="CHEBI:90516"/>
        <dbReference type="ChEBI" id="CHEBI:90517"/>
        <dbReference type="EC" id="2.1.1.233"/>
    </reaction>
</comment>
<dbReference type="PIRSF" id="PIRSF016305">
    <property type="entry name" value="LCM_mtfrase"/>
    <property type="match status" value="1"/>
</dbReference>
<dbReference type="AlphaFoldDB" id="A0A9C7PSS4"/>
<comment type="caution">
    <text evidence="8">The sequence shown here is derived from an EMBL/GenBank/DDBJ whole genome shotgun (WGS) entry which is preliminary data.</text>
</comment>
<evidence type="ECO:0000256" key="6">
    <source>
        <dbReference type="PIRNR" id="PIRNR016305"/>
    </source>
</evidence>
<organism evidence="8 10">
    <name type="scientific">Galdieria partita</name>
    <dbReference type="NCBI Taxonomy" id="83374"/>
    <lineage>
        <taxon>Eukaryota</taxon>
        <taxon>Rhodophyta</taxon>
        <taxon>Bangiophyceae</taxon>
        <taxon>Galdieriales</taxon>
        <taxon>Galdieriaceae</taxon>
        <taxon>Galdieria</taxon>
    </lineage>
</organism>
<dbReference type="EMBL" id="BQMJ01000009">
    <property type="protein sequence ID" value="GJQ09604.1"/>
    <property type="molecule type" value="Genomic_DNA"/>
</dbReference>
<evidence type="ECO:0000313" key="10">
    <source>
        <dbReference type="Proteomes" id="UP001061958"/>
    </source>
</evidence>
<dbReference type="Proteomes" id="UP001061958">
    <property type="component" value="Unassembled WGS sequence"/>
</dbReference>
<keyword evidence="10" id="KW-1185">Reference proteome</keyword>
<sequence>MKNSPLEQQRAIQQTNDDAAISKYCAVSKGYYSDPFISLFVNTKEKRQPLINRGTYARVRAVQMLVERFLQSTKPYGKRQIINLGAGFDTLFFRLREKDVICKEDMFVELDFPQVTRMKRRIVRQHSALYSLLTKNTDTNSVQEVQDGLSCDIYKLIGVDLKQIESLSYLLEHICQLSADSPTLVISECVLTYIEPQNADRIIQYFSNSFSFISFILFELTFPTDPFGRQMVKNIEQRGFSLSSLSLYPSLQAQKERFTQFGYSKVDIKSMYTIYEDVLEVEEKRRIERLELLDELEEWRLLLQHYFLLYCLKANALQESEEDKIWNSFCFISKSCEEEYLS</sequence>
<proteinExistence type="inferred from homology"/>
<evidence type="ECO:0000256" key="2">
    <source>
        <dbReference type="ARBA" id="ARBA00010703"/>
    </source>
</evidence>
<gene>
    <name evidence="8" type="ORF">GpartN1_g1395.t1</name>
    <name evidence="9" type="ORF">GpartN1_g2503.t1</name>
</gene>
<dbReference type="Pfam" id="PF04072">
    <property type="entry name" value="LCM"/>
    <property type="match status" value="1"/>
</dbReference>
<dbReference type="InterPro" id="IPR007213">
    <property type="entry name" value="Ppm1/Ppm2/Tcmp"/>
</dbReference>